<sequence>MIAGWIGVVALFISRLPSRTDLQNVIGEEYVVELFAWLFYNAHGYKDFTVDIVYKSSAQSVPTQPFNYITQLPVGNALHFHLIPAALLFFCGLLLARKRSNPVSGFVAGASVAIGYAPILIGGSFFFTVSDAGLSLGPELQSTVLIAGLIYPVGVGGLAGILSGSL</sequence>
<comment type="caution">
    <text evidence="3">The sequence shown here is derived from an EMBL/GenBank/DDBJ whole genome shotgun (WGS) entry which is preliminary data.</text>
</comment>
<feature type="transmembrane region" description="Helical" evidence="1">
    <location>
        <begin position="140"/>
        <end position="162"/>
    </location>
</feature>
<evidence type="ECO:0000256" key="1">
    <source>
        <dbReference type="SAM" id="Phobius"/>
    </source>
</evidence>
<dbReference type="RefSeq" id="WP_343774219.1">
    <property type="nucleotide sequence ID" value="NZ_BAAADV010000004.1"/>
</dbReference>
<dbReference type="AlphaFoldDB" id="A0AAV3TBH9"/>
<organism evidence="3 4">
    <name type="scientific">Natronoarchaeum mannanilyticum</name>
    <dbReference type="NCBI Taxonomy" id="926360"/>
    <lineage>
        <taxon>Archaea</taxon>
        <taxon>Methanobacteriati</taxon>
        <taxon>Methanobacteriota</taxon>
        <taxon>Stenosarchaea group</taxon>
        <taxon>Halobacteria</taxon>
        <taxon>Halobacteriales</taxon>
        <taxon>Natronoarchaeaceae</taxon>
    </lineage>
</organism>
<proteinExistence type="predicted"/>
<protein>
    <recommendedName>
        <fullName evidence="2">DUF7978 domain-containing protein</fullName>
    </recommendedName>
</protein>
<keyword evidence="1" id="KW-0812">Transmembrane</keyword>
<gene>
    <name evidence="3" type="ORF">GCM10009020_23550</name>
</gene>
<keyword evidence="1" id="KW-1133">Transmembrane helix</keyword>
<dbReference type="InterPro" id="IPR058284">
    <property type="entry name" value="DUF7978"/>
</dbReference>
<keyword evidence="4" id="KW-1185">Reference proteome</keyword>
<dbReference type="EMBL" id="BAAADV010000004">
    <property type="protein sequence ID" value="GAA0675220.1"/>
    <property type="molecule type" value="Genomic_DNA"/>
</dbReference>
<feature type="transmembrane region" description="Helical" evidence="1">
    <location>
        <begin position="78"/>
        <end position="96"/>
    </location>
</feature>
<evidence type="ECO:0000313" key="4">
    <source>
        <dbReference type="Proteomes" id="UP001500420"/>
    </source>
</evidence>
<reference evidence="3 4" key="1">
    <citation type="journal article" date="2019" name="Int. J. Syst. Evol. Microbiol.">
        <title>The Global Catalogue of Microorganisms (GCM) 10K type strain sequencing project: providing services to taxonomists for standard genome sequencing and annotation.</title>
        <authorList>
            <consortium name="The Broad Institute Genomics Platform"/>
            <consortium name="The Broad Institute Genome Sequencing Center for Infectious Disease"/>
            <person name="Wu L."/>
            <person name="Ma J."/>
        </authorList>
    </citation>
    <scope>NUCLEOTIDE SEQUENCE [LARGE SCALE GENOMIC DNA]</scope>
    <source>
        <strain evidence="3 4">JCM 16328</strain>
    </source>
</reference>
<evidence type="ECO:0000313" key="3">
    <source>
        <dbReference type="EMBL" id="GAA0675220.1"/>
    </source>
</evidence>
<keyword evidence="1" id="KW-0472">Membrane</keyword>
<feature type="domain" description="DUF7978" evidence="2">
    <location>
        <begin position="2"/>
        <end position="164"/>
    </location>
</feature>
<accession>A0AAV3TBH9</accession>
<dbReference type="Pfam" id="PF25933">
    <property type="entry name" value="DUF7978"/>
    <property type="match status" value="1"/>
</dbReference>
<feature type="transmembrane region" description="Helical" evidence="1">
    <location>
        <begin position="103"/>
        <end position="128"/>
    </location>
</feature>
<dbReference type="Proteomes" id="UP001500420">
    <property type="component" value="Unassembled WGS sequence"/>
</dbReference>
<name>A0AAV3TBH9_9EURY</name>
<evidence type="ECO:0000259" key="2">
    <source>
        <dbReference type="Pfam" id="PF25933"/>
    </source>
</evidence>